<evidence type="ECO:0000256" key="3">
    <source>
        <dbReference type="ARBA" id="ARBA00022801"/>
    </source>
</evidence>
<gene>
    <name evidence="6" type="ORF">HICCMSTLAB_LOCUS7653</name>
</gene>
<dbReference type="GO" id="GO:0003924">
    <property type="term" value="F:GTPase activity"/>
    <property type="evidence" value="ECO:0007669"/>
    <property type="project" value="TreeGrafter"/>
</dbReference>
<evidence type="ECO:0000256" key="2">
    <source>
        <dbReference type="ARBA" id="ARBA00022741"/>
    </source>
</evidence>
<dbReference type="InterPro" id="IPR004130">
    <property type="entry name" value="Gpn"/>
</dbReference>
<keyword evidence="3 5" id="KW-0378">Hydrolase</keyword>
<evidence type="ECO:0000256" key="5">
    <source>
        <dbReference type="RuleBase" id="RU365059"/>
    </source>
</evidence>
<keyword evidence="2 5" id="KW-0547">Nucleotide-binding</keyword>
<sequence>MRRGLLVMGSPDSGKSNLCHLIHQLTSERSSEFKVANLDPAAEFCPYSPFMNVRELITLESLMEDGELKMGPNSGLIHCMEYLVKNSAWFIEQLGSDEDDFIVLDLPGQLELSTHL</sequence>
<name>A0A8J2MJD2_COTCN</name>
<comment type="subunit">
    <text evidence="5">Binds to RNA polymerase II (RNAPII).</text>
</comment>
<dbReference type="Pfam" id="PF03029">
    <property type="entry name" value="ATP_bind_1"/>
    <property type="match status" value="1"/>
</dbReference>
<dbReference type="AlphaFoldDB" id="A0A8J2MJD2"/>
<proteinExistence type="inferred from homology"/>
<dbReference type="OrthoDB" id="5839at2759"/>
<evidence type="ECO:0000256" key="4">
    <source>
        <dbReference type="ARBA" id="ARBA00023134"/>
    </source>
</evidence>
<dbReference type="InterPro" id="IPR027417">
    <property type="entry name" value="P-loop_NTPase"/>
</dbReference>
<dbReference type="GO" id="GO:0005525">
    <property type="term" value="F:GTP binding"/>
    <property type="evidence" value="ECO:0007669"/>
    <property type="project" value="UniProtKB-KW"/>
</dbReference>
<comment type="similarity">
    <text evidence="1 5">Belongs to the GPN-loop GTPase family.</text>
</comment>
<keyword evidence="4 5" id="KW-0342">GTP-binding</keyword>
<dbReference type="SUPFAM" id="SSF52540">
    <property type="entry name" value="P-loop containing nucleoside triphosphate hydrolases"/>
    <property type="match status" value="1"/>
</dbReference>
<dbReference type="Gene3D" id="3.40.50.300">
    <property type="entry name" value="P-loop containing nucleotide triphosphate hydrolases"/>
    <property type="match status" value="1"/>
</dbReference>
<organism evidence="6 7">
    <name type="scientific">Cotesia congregata</name>
    <name type="common">Parasitoid wasp</name>
    <name type="synonym">Apanteles congregatus</name>
    <dbReference type="NCBI Taxonomy" id="51543"/>
    <lineage>
        <taxon>Eukaryota</taxon>
        <taxon>Metazoa</taxon>
        <taxon>Ecdysozoa</taxon>
        <taxon>Arthropoda</taxon>
        <taxon>Hexapoda</taxon>
        <taxon>Insecta</taxon>
        <taxon>Pterygota</taxon>
        <taxon>Neoptera</taxon>
        <taxon>Endopterygota</taxon>
        <taxon>Hymenoptera</taxon>
        <taxon>Apocrita</taxon>
        <taxon>Ichneumonoidea</taxon>
        <taxon>Braconidae</taxon>
        <taxon>Microgastrinae</taxon>
        <taxon>Cotesia</taxon>
    </lineage>
</organism>
<keyword evidence="7" id="KW-1185">Reference proteome</keyword>
<dbReference type="PANTHER" id="PTHR21231:SF7">
    <property type="entry name" value="GPN-LOOP GTPASE 3"/>
    <property type="match status" value="1"/>
</dbReference>
<reference evidence="6" key="1">
    <citation type="submission" date="2021-04" db="EMBL/GenBank/DDBJ databases">
        <authorList>
            <person name="Chebbi M.A.C M."/>
        </authorList>
    </citation>
    <scope>NUCLEOTIDE SEQUENCE</scope>
</reference>
<evidence type="ECO:0000313" key="6">
    <source>
        <dbReference type="EMBL" id="CAG5095326.1"/>
    </source>
</evidence>
<dbReference type="PANTHER" id="PTHR21231">
    <property type="entry name" value="XPA-BINDING PROTEIN 1-RELATED"/>
    <property type="match status" value="1"/>
</dbReference>
<accession>A0A8J2MJD2</accession>
<evidence type="ECO:0000313" key="7">
    <source>
        <dbReference type="Proteomes" id="UP000786811"/>
    </source>
</evidence>
<comment type="function">
    <text evidence="5">Small GTPase required for proper nuclear import of RNA polymerase II and III (RNAPII and RNAPIII). May act at an RNAP assembly step prior to nuclear import.</text>
</comment>
<protein>
    <recommendedName>
        <fullName evidence="5">GPN-loop GTPase 3</fullName>
    </recommendedName>
</protein>
<evidence type="ECO:0000256" key="1">
    <source>
        <dbReference type="ARBA" id="ARBA00005290"/>
    </source>
</evidence>
<dbReference type="Proteomes" id="UP000786811">
    <property type="component" value="Unassembled WGS sequence"/>
</dbReference>
<dbReference type="EMBL" id="CAJNRD030001121">
    <property type="protein sequence ID" value="CAG5095326.1"/>
    <property type="molecule type" value="Genomic_DNA"/>
</dbReference>
<comment type="caution">
    <text evidence="6">The sequence shown here is derived from an EMBL/GenBank/DDBJ whole genome shotgun (WGS) entry which is preliminary data.</text>
</comment>